<dbReference type="OrthoDB" id="2130169at2759"/>
<accession>C8VR49</accession>
<dbReference type="eggNOG" id="ENOG502R97D">
    <property type="taxonomic scope" value="Eukaryota"/>
</dbReference>
<protein>
    <recommendedName>
        <fullName evidence="3">Transcription factor domain-containing protein</fullName>
    </recommendedName>
</protein>
<gene>
    <name evidence="1" type="ORF">ANIA_09346</name>
</gene>
<dbReference type="VEuPathDB" id="FungiDB:AN9346"/>
<sequence length="475" mass="53498">MVEDFRFISIQVNDHAKDKASQRQARSHAVKRALERKRKQQQLSRANFIIKTFKDRDLDKSGRTETPCTVTSSSLAPVVSHLSGALDPFQTLAVNSSRLQALLGDYRARQAPEPVFSVAQELAFQSFRSVFRTGFDDPALINAVMLALAYAVTGGNLDRECLRYQGQAITYIRERMASEDDAASEATIGAILLIAGVAARLGLTYQVELHMGAVQQLLKICQRKSVNLTAGIKRAIFWSAYLLTISSLRRQDLNSTLLAGSRRIVDHTTFAVLLWTRNAFASSDYRLPPGFQSRSHMFGKKFTAVLEDLHALQCMRNVPQQQKADAMVMLHINNHTASVQSRLIALSDLSRLQDCCRLAACLCSVTLCCKVWCELVIPSHISSQLLIQIREARYADPVIWNGDTNSDLLVWLLYIGGSFAPKGVVRSGYLELLAPYSYFSWPELHDHMRQFFWSDHAFLAPVRALWREMSQIHFR</sequence>
<keyword evidence="2" id="KW-1185">Reference proteome</keyword>
<reference evidence="2" key="1">
    <citation type="journal article" date="2005" name="Nature">
        <title>Sequencing of Aspergillus nidulans and comparative analysis with A. fumigatus and A. oryzae.</title>
        <authorList>
            <person name="Galagan J.E."/>
            <person name="Calvo S.E."/>
            <person name="Cuomo C."/>
            <person name="Ma L.J."/>
            <person name="Wortman J.R."/>
            <person name="Batzoglou S."/>
            <person name="Lee S.I."/>
            <person name="Basturkmen M."/>
            <person name="Spevak C.C."/>
            <person name="Clutterbuck J."/>
            <person name="Kapitonov V."/>
            <person name="Jurka J."/>
            <person name="Scazzocchio C."/>
            <person name="Farman M."/>
            <person name="Butler J."/>
            <person name="Purcell S."/>
            <person name="Harris S."/>
            <person name="Braus G.H."/>
            <person name="Draht O."/>
            <person name="Busch S."/>
            <person name="D'Enfert C."/>
            <person name="Bouchier C."/>
            <person name="Goldman G.H."/>
            <person name="Bell-Pedersen D."/>
            <person name="Griffiths-Jones S."/>
            <person name="Doonan J.H."/>
            <person name="Yu J."/>
            <person name="Vienken K."/>
            <person name="Pain A."/>
            <person name="Freitag M."/>
            <person name="Selker E.U."/>
            <person name="Archer D.B."/>
            <person name="Penalva M.A."/>
            <person name="Oakley B.R."/>
            <person name="Momany M."/>
            <person name="Tanaka T."/>
            <person name="Kumagai T."/>
            <person name="Asai K."/>
            <person name="Machida M."/>
            <person name="Nierman W.C."/>
            <person name="Denning D.W."/>
            <person name="Caddick M."/>
            <person name="Hynes M."/>
            <person name="Paoletti M."/>
            <person name="Fischer R."/>
            <person name="Miller B."/>
            <person name="Dyer P."/>
            <person name="Sachs M.S."/>
            <person name="Osmani S.A."/>
            <person name="Birren B.W."/>
        </authorList>
    </citation>
    <scope>NUCLEOTIDE SEQUENCE [LARGE SCALE GENOMIC DNA]</scope>
    <source>
        <strain evidence="2">FGSC A4 / ATCC 38163 / CBS 112.46 / NRRL 194 / M139</strain>
    </source>
</reference>
<dbReference type="PANTHER" id="PTHR37540">
    <property type="entry name" value="TRANSCRIPTION FACTOR (ACR-2), PUTATIVE-RELATED-RELATED"/>
    <property type="match status" value="1"/>
</dbReference>
<dbReference type="GeneID" id="2867868"/>
<name>Q5AQT4_EMENI</name>
<reference evidence="2" key="2">
    <citation type="journal article" date="2009" name="Fungal Genet. Biol.">
        <title>The 2008 update of the Aspergillus nidulans genome annotation: a community effort.</title>
        <authorList>
            <person name="Wortman J.R."/>
            <person name="Gilsenan J.M."/>
            <person name="Joardar V."/>
            <person name="Deegan J."/>
            <person name="Clutterbuck J."/>
            <person name="Andersen M.R."/>
            <person name="Archer D."/>
            <person name="Bencina M."/>
            <person name="Braus G."/>
            <person name="Coutinho P."/>
            <person name="von Dohren H."/>
            <person name="Doonan J."/>
            <person name="Driessen A.J."/>
            <person name="Durek P."/>
            <person name="Espeso E."/>
            <person name="Fekete E."/>
            <person name="Flipphi M."/>
            <person name="Estrada C.G."/>
            <person name="Geysens S."/>
            <person name="Goldman G."/>
            <person name="de Groot P.W."/>
            <person name="Hansen K."/>
            <person name="Harris S.D."/>
            <person name="Heinekamp T."/>
            <person name="Helmstaedt K."/>
            <person name="Henrissat B."/>
            <person name="Hofmann G."/>
            <person name="Homan T."/>
            <person name="Horio T."/>
            <person name="Horiuchi H."/>
            <person name="James S."/>
            <person name="Jones M."/>
            <person name="Karaffa L."/>
            <person name="Karanyi Z."/>
            <person name="Kato M."/>
            <person name="Keller N."/>
            <person name="Kelly D.E."/>
            <person name="Kiel J.A."/>
            <person name="Kim J.M."/>
            <person name="van der Klei I.J."/>
            <person name="Klis F.M."/>
            <person name="Kovalchuk A."/>
            <person name="Krasevec N."/>
            <person name="Kubicek C.P."/>
            <person name="Liu B."/>
            <person name="Maccabe A."/>
            <person name="Meyer V."/>
            <person name="Mirabito P."/>
            <person name="Miskei M."/>
            <person name="Mos M."/>
            <person name="Mullins J."/>
            <person name="Nelson D.R."/>
            <person name="Nielsen J."/>
            <person name="Oakley B.R."/>
            <person name="Osmani S.A."/>
            <person name="Pakula T."/>
            <person name="Paszewski A."/>
            <person name="Paulsen I."/>
            <person name="Pilsyk S."/>
            <person name="Pocsi I."/>
            <person name="Punt P.J."/>
            <person name="Ram A.F."/>
            <person name="Ren Q."/>
            <person name="Robellet X."/>
            <person name="Robson G."/>
            <person name="Seiboth B."/>
            <person name="van Solingen P."/>
            <person name="Specht T."/>
            <person name="Sun J."/>
            <person name="Taheri-Talesh N."/>
            <person name="Takeshita N."/>
            <person name="Ussery D."/>
            <person name="vanKuyk P.A."/>
            <person name="Visser H."/>
            <person name="van de Vondervoort P.J."/>
            <person name="de Vries R.P."/>
            <person name="Walton J."/>
            <person name="Xiang X."/>
            <person name="Xiong Y."/>
            <person name="Zeng A.P."/>
            <person name="Brandt B.W."/>
            <person name="Cornell M.J."/>
            <person name="van den Hondel C.A."/>
            <person name="Visser J."/>
            <person name="Oliver S.G."/>
            <person name="Turner G."/>
        </authorList>
    </citation>
    <scope>GENOME REANNOTATION</scope>
    <source>
        <strain evidence="2">FGSC A4 / ATCC 38163 / CBS 112.46 / NRRL 194 / M139</strain>
    </source>
</reference>
<dbReference type="RefSeq" id="XP_682615.1">
    <property type="nucleotide sequence ID" value="XM_677523.1"/>
</dbReference>
<organism evidence="1 2">
    <name type="scientific">Emericella nidulans (strain FGSC A4 / ATCC 38163 / CBS 112.46 / NRRL 194 / M139)</name>
    <name type="common">Aspergillus nidulans</name>
    <dbReference type="NCBI Taxonomy" id="227321"/>
    <lineage>
        <taxon>Eukaryota</taxon>
        <taxon>Fungi</taxon>
        <taxon>Dikarya</taxon>
        <taxon>Ascomycota</taxon>
        <taxon>Pezizomycotina</taxon>
        <taxon>Eurotiomycetes</taxon>
        <taxon>Eurotiomycetidae</taxon>
        <taxon>Eurotiales</taxon>
        <taxon>Aspergillaceae</taxon>
        <taxon>Aspergillus</taxon>
        <taxon>Aspergillus subgen. Nidulantes</taxon>
    </lineage>
</organism>
<dbReference type="EMBL" id="BN001308">
    <property type="protein sequence ID" value="CBF87446.1"/>
    <property type="molecule type" value="Genomic_DNA"/>
</dbReference>
<dbReference type="InParanoid" id="Q5AQT4"/>
<evidence type="ECO:0000313" key="2">
    <source>
        <dbReference type="Proteomes" id="UP000000560"/>
    </source>
</evidence>
<dbReference type="HOGENOM" id="CLU_037227_1_0_1"/>
<dbReference type="OMA" id="RQFIWSD"/>
<dbReference type="AlphaFoldDB" id="Q5AQT4"/>
<dbReference type="PANTHER" id="PTHR37540:SF5">
    <property type="entry name" value="TRANSCRIPTION FACTOR DOMAIN-CONTAINING PROTEIN"/>
    <property type="match status" value="1"/>
</dbReference>
<dbReference type="KEGG" id="ani:ANIA_09346"/>
<proteinExistence type="predicted"/>
<evidence type="ECO:0008006" key="3">
    <source>
        <dbReference type="Google" id="ProtNLM"/>
    </source>
</evidence>
<dbReference type="Proteomes" id="UP000000560">
    <property type="component" value="Chromosome VIII"/>
</dbReference>
<accession>Q5AQT4</accession>
<evidence type="ECO:0000313" key="1">
    <source>
        <dbReference type="EMBL" id="CBF87446.1"/>
    </source>
</evidence>